<gene>
    <name evidence="2" type="ORF">HMPREF9498_01792</name>
</gene>
<organism evidence="2 3">
    <name type="scientific">Enterococcus faecalis TX4248</name>
    <dbReference type="NCBI Taxonomy" id="749495"/>
    <lineage>
        <taxon>Bacteria</taxon>
        <taxon>Bacillati</taxon>
        <taxon>Bacillota</taxon>
        <taxon>Bacilli</taxon>
        <taxon>Lactobacillales</taxon>
        <taxon>Enterococcaceae</taxon>
        <taxon>Enterococcus</taxon>
    </lineage>
</organism>
<dbReference type="EMBL" id="AEBR01000059">
    <property type="protein sequence ID" value="EFM82613.1"/>
    <property type="molecule type" value="Genomic_DNA"/>
</dbReference>
<feature type="signal peptide" evidence="1">
    <location>
        <begin position="1"/>
        <end position="20"/>
    </location>
</feature>
<comment type="caution">
    <text evidence="2">The sequence shown here is derived from an EMBL/GenBank/DDBJ whole genome shotgun (WGS) entry which is preliminary data.</text>
</comment>
<name>A0A125W5N6_ENTFL</name>
<dbReference type="Proteomes" id="UP000004846">
    <property type="component" value="Unassembled WGS sequence"/>
</dbReference>
<reference evidence="2 3" key="1">
    <citation type="submission" date="2010-07" db="EMBL/GenBank/DDBJ databases">
        <authorList>
            <person name="Sid Ahmed O."/>
        </authorList>
    </citation>
    <scope>NUCLEOTIDE SEQUENCE [LARGE SCALE GENOMIC DNA]</scope>
    <source>
        <strain evidence="2 3">TX4248</strain>
    </source>
</reference>
<evidence type="ECO:0008006" key="4">
    <source>
        <dbReference type="Google" id="ProtNLM"/>
    </source>
</evidence>
<sequence>MKHIKGMLVFIGLFILVGCAPDQEPTKQTTSGPQETKQVKQVTVTNQTTSAVEKQAPTKNDELIANQLTFDSHEYTYEVVTGATQTTFGTTPPAKYTPEEKKEKMFWSNQPPLGLMTGNYYKNEGVFTGGNYGIVEIITEPETQRILNVEFTEFASDPYYDTRYSGVNKRLSDYPEFQASNTRTDDTLVTVVNGITYVEKQMRDENRVTGNFYTVRGSSTSAREGLMPLAAEMDTWLKEPSKETYIGYAEDLGNGLIARLQVITEEQKIKHVSYDEYFSDEQEKITETALRPFYRQSKYYSPGYNKQTNNSFIHFVDALTKAITTQQTLSVNEEQELKHPSFTTYQRLAEKISTFQNSLKE</sequence>
<accession>A0A125W5N6</accession>
<protein>
    <recommendedName>
        <fullName evidence="4">Lipoprotein</fullName>
    </recommendedName>
</protein>
<proteinExistence type="predicted"/>
<feature type="chain" id="PRO_5038660974" description="Lipoprotein" evidence="1">
    <location>
        <begin position="21"/>
        <end position="361"/>
    </location>
</feature>
<keyword evidence="1" id="KW-0732">Signal</keyword>
<dbReference type="RefSeq" id="WP_002391257.1">
    <property type="nucleotide sequence ID" value="NZ_GL454458.1"/>
</dbReference>
<evidence type="ECO:0000256" key="1">
    <source>
        <dbReference type="SAM" id="SignalP"/>
    </source>
</evidence>
<evidence type="ECO:0000313" key="3">
    <source>
        <dbReference type="Proteomes" id="UP000004846"/>
    </source>
</evidence>
<dbReference type="AlphaFoldDB" id="A0A125W5N6"/>
<dbReference type="HOGENOM" id="CLU_066833_0_0_9"/>
<evidence type="ECO:0000313" key="2">
    <source>
        <dbReference type="EMBL" id="EFM82613.1"/>
    </source>
</evidence>
<dbReference type="PROSITE" id="PS51257">
    <property type="entry name" value="PROKAR_LIPOPROTEIN"/>
    <property type="match status" value="1"/>
</dbReference>